<dbReference type="InterPro" id="IPR035986">
    <property type="entry name" value="PKD_dom_sf"/>
</dbReference>
<dbReference type="NCBIfam" id="TIGR04131">
    <property type="entry name" value="Bac_Flav_CTERM"/>
    <property type="match status" value="1"/>
</dbReference>
<gene>
    <name evidence="1" type="ORF">MNBD_BACTEROID01-119</name>
</gene>
<dbReference type="Gene3D" id="2.60.40.10">
    <property type="entry name" value="Immunoglobulins"/>
    <property type="match status" value="1"/>
</dbReference>
<evidence type="ECO:0008006" key="2">
    <source>
        <dbReference type="Google" id="ProtNLM"/>
    </source>
</evidence>
<proteinExistence type="predicted"/>
<dbReference type="EMBL" id="UOEP01000175">
    <property type="protein sequence ID" value="VAW22616.1"/>
    <property type="molecule type" value="Genomic_DNA"/>
</dbReference>
<organism evidence="1">
    <name type="scientific">hydrothermal vent metagenome</name>
    <dbReference type="NCBI Taxonomy" id="652676"/>
    <lineage>
        <taxon>unclassified sequences</taxon>
        <taxon>metagenomes</taxon>
        <taxon>ecological metagenomes</taxon>
    </lineage>
</organism>
<dbReference type="Pfam" id="PF13585">
    <property type="entry name" value="CHU_C"/>
    <property type="match status" value="1"/>
</dbReference>
<evidence type="ECO:0000313" key="1">
    <source>
        <dbReference type="EMBL" id="VAW22616.1"/>
    </source>
</evidence>
<dbReference type="InterPro" id="IPR013783">
    <property type="entry name" value="Ig-like_fold"/>
</dbReference>
<reference evidence="1" key="1">
    <citation type="submission" date="2018-06" db="EMBL/GenBank/DDBJ databases">
        <authorList>
            <person name="Zhirakovskaya E."/>
        </authorList>
    </citation>
    <scope>NUCLEOTIDE SEQUENCE</scope>
</reference>
<dbReference type="SUPFAM" id="SSF49299">
    <property type="entry name" value="PKD domain"/>
    <property type="match status" value="1"/>
</dbReference>
<accession>A0A3B0USH7</accession>
<dbReference type="InterPro" id="IPR026341">
    <property type="entry name" value="T9SS_type_B"/>
</dbReference>
<dbReference type="AlphaFoldDB" id="A0A3B0USH7"/>
<sequence length="440" mass="49488">MRSRNIVSIAGALVMVLISTTWGNAQITAPGAAFTEQTQYPVFQQTDNIYIFCTDEGMNAGSLTVQTNLEGGKTFEWQRYNGQAAVFEFYFSESSAGNQSTISGLEDGCYRVTVKVGAESETYQAWVMNDWFSVTGSVGESNCEYFELNGSFTSARLVYYDLANNSEIQLSKDIRVKWEKGNEIVSLVNSPQITNPPPEDTDYKYTVFDRFGCESSVTVTYNSIVTEAGFTIDADFNGAGGGSGEAPLEVTFTNTSKNGDADGYEWFFFKDLDEIKKESENSDQPIDSIMDMAYNQNPVYTYENTGTYMVKLASKKVSEFHTCTDTFYLEDYIIVDSSFVSAPNVFTPNGDGINDNFIIKFWSMQQIKISLFNRWGKTVHVWEKSNIRRFEGSMEESVWDGKIGGRYASPGVYYYIVEGLGRDGEKRWAHGFFHVFRAKK</sequence>
<protein>
    <recommendedName>
        <fullName evidence="2">PKD domain-containing protein</fullName>
    </recommendedName>
</protein>
<name>A0A3B0USH7_9ZZZZ</name>